<proteinExistence type="predicted"/>
<dbReference type="Proteomes" id="UP000054477">
    <property type="component" value="Unassembled WGS sequence"/>
</dbReference>
<evidence type="ECO:0000313" key="2">
    <source>
        <dbReference type="EMBL" id="KIJ98666.1"/>
    </source>
</evidence>
<sequence length="474" mass="51867">MSTVNNKSTSLNVSDIPCFNGSNFQGWSEKMIGIFMMAKVYSVVNGASTLPVVNSHPTAPAEPTTIDNTTAGTDLNRLNAMWTQYQVRMTNYNHLLAEYNRKVSTWNDANSQAMGIFSRALQIGIWDQILEHFRYIKDQKIDLSDPNPQLATFMHHYQALPSRIISAPMAAVILLSNLPLTTNPGQESVYQRLLESTLKDEVITTLSLADLMQSIHDVWAARFGGIHPNQQPRRGTTYDKGKAPASKPQQKQQTQVQRNTAIKGKGQQQNAESGDQHTKKKRPFRRRGKGKNAHNHMVGASDSHNSDFVLASAAMHIADTPSLPTPTAHTETSFSAAGPLTRREKSSGPWRNPSNPGGLSPYPHVKCSRDLMSRLGVTPTIQTSKEFEGIASLEEVTDGAFGAPTVKLGAYTLVDPPRAPTPEMAPLTPLVEAMVIDVPSDNEDTVSLGEKEDTFSVHTGIGPNPHYSGLFGDD</sequence>
<reference evidence="2 3" key="1">
    <citation type="submission" date="2014-04" db="EMBL/GenBank/DDBJ databases">
        <authorList>
            <consortium name="DOE Joint Genome Institute"/>
            <person name="Kuo A."/>
            <person name="Kohler A."/>
            <person name="Nagy L.G."/>
            <person name="Floudas D."/>
            <person name="Copeland A."/>
            <person name="Barry K.W."/>
            <person name="Cichocki N."/>
            <person name="Veneault-Fourrey C."/>
            <person name="LaButti K."/>
            <person name="Lindquist E.A."/>
            <person name="Lipzen A."/>
            <person name="Lundell T."/>
            <person name="Morin E."/>
            <person name="Murat C."/>
            <person name="Sun H."/>
            <person name="Tunlid A."/>
            <person name="Henrissat B."/>
            <person name="Grigoriev I.V."/>
            <person name="Hibbett D.S."/>
            <person name="Martin F."/>
            <person name="Nordberg H.P."/>
            <person name="Cantor M.N."/>
            <person name="Hua S.X."/>
        </authorList>
    </citation>
    <scope>NUCLEOTIDE SEQUENCE [LARGE SCALE GENOMIC DNA]</scope>
    <source>
        <strain evidence="2 3">LaAM-08-1</strain>
    </source>
</reference>
<dbReference type="HOGENOM" id="CLU_499722_0_0_1"/>
<accession>A0A0C9XMB2</accession>
<dbReference type="AlphaFoldDB" id="A0A0C9XMB2"/>
<organism evidence="2 3">
    <name type="scientific">Laccaria amethystina LaAM-08-1</name>
    <dbReference type="NCBI Taxonomy" id="1095629"/>
    <lineage>
        <taxon>Eukaryota</taxon>
        <taxon>Fungi</taxon>
        <taxon>Dikarya</taxon>
        <taxon>Basidiomycota</taxon>
        <taxon>Agaricomycotina</taxon>
        <taxon>Agaricomycetes</taxon>
        <taxon>Agaricomycetidae</taxon>
        <taxon>Agaricales</taxon>
        <taxon>Agaricineae</taxon>
        <taxon>Hydnangiaceae</taxon>
        <taxon>Laccaria</taxon>
    </lineage>
</organism>
<gene>
    <name evidence="2" type="ORF">K443DRAFT_9012</name>
</gene>
<protein>
    <recommendedName>
        <fullName evidence="4">DUF4219 domain-containing protein</fullName>
    </recommendedName>
</protein>
<feature type="region of interest" description="Disordered" evidence="1">
    <location>
        <begin position="225"/>
        <end position="303"/>
    </location>
</feature>
<evidence type="ECO:0008006" key="4">
    <source>
        <dbReference type="Google" id="ProtNLM"/>
    </source>
</evidence>
<evidence type="ECO:0000313" key="3">
    <source>
        <dbReference type="Proteomes" id="UP000054477"/>
    </source>
</evidence>
<keyword evidence="3" id="KW-1185">Reference proteome</keyword>
<feature type="non-terminal residue" evidence="2">
    <location>
        <position position="1"/>
    </location>
</feature>
<evidence type="ECO:0000256" key="1">
    <source>
        <dbReference type="SAM" id="MobiDB-lite"/>
    </source>
</evidence>
<name>A0A0C9XMB2_9AGAR</name>
<dbReference type="OrthoDB" id="3116529at2759"/>
<feature type="compositionally biased region" description="Basic residues" evidence="1">
    <location>
        <begin position="278"/>
        <end position="294"/>
    </location>
</feature>
<feature type="region of interest" description="Disordered" evidence="1">
    <location>
        <begin position="322"/>
        <end position="362"/>
    </location>
</feature>
<dbReference type="EMBL" id="KN838664">
    <property type="protein sequence ID" value="KIJ98666.1"/>
    <property type="molecule type" value="Genomic_DNA"/>
</dbReference>
<reference evidence="3" key="2">
    <citation type="submission" date="2015-01" db="EMBL/GenBank/DDBJ databases">
        <title>Evolutionary Origins and Diversification of the Mycorrhizal Mutualists.</title>
        <authorList>
            <consortium name="DOE Joint Genome Institute"/>
            <consortium name="Mycorrhizal Genomics Consortium"/>
            <person name="Kohler A."/>
            <person name="Kuo A."/>
            <person name="Nagy L.G."/>
            <person name="Floudas D."/>
            <person name="Copeland A."/>
            <person name="Barry K.W."/>
            <person name="Cichocki N."/>
            <person name="Veneault-Fourrey C."/>
            <person name="LaButti K."/>
            <person name="Lindquist E.A."/>
            <person name="Lipzen A."/>
            <person name="Lundell T."/>
            <person name="Morin E."/>
            <person name="Murat C."/>
            <person name="Riley R."/>
            <person name="Ohm R."/>
            <person name="Sun H."/>
            <person name="Tunlid A."/>
            <person name="Henrissat B."/>
            <person name="Grigoriev I.V."/>
            <person name="Hibbett D.S."/>
            <person name="Martin F."/>
        </authorList>
    </citation>
    <scope>NUCLEOTIDE SEQUENCE [LARGE SCALE GENOMIC DNA]</scope>
    <source>
        <strain evidence="3">LaAM-08-1</strain>
    </source>
</reference>
<feature type="compositionally biased region" description="Polar residues" evidence="1">
    <location>
        <begin position="325"/>
        <end position="335"/>
    </location>
</feature>